<name>A0ABR1F252_9ASCO</name>
<evidence type="ECO:0000256" key="4">
    <source>
        <dbReference type="ARBA" id="ARBA00008905"/>
    </source>
</evidence>
<dbReference type="RefSeq" id="XP_064766958.1">
    <property type="nucleotide sequence ID" value="XM_064914261.1"/>
</dbReference>
<feature type="transmembrane region" description="Helical" evidence="10">
    <location>
        <begin position="448"/>
        <end position="467"/>
    </location>
</feature>
<keyword evidence="7 10" id="KW-0256">Endoplasmic reticulum</keyword>
<keyword evidence="5 10" id="KW-0812">Transmembrane</keyword>
<proteinExistence type="inferred from homology"/>
<accession>A0ABR1F252</accession>
<comment type="caution">
    <text evidence="11">The sequence shown here is derived from an EMBL/GenBank/DDBJ whole genome shotgun (WGS) entry which is preliminary data.</text>
</comment>
<evidence type="ECO:0000313" key="12">
    <source>
        <dbReference type="Proteomes" id="UP001498771"/>
    </source>
</evidence>
<dbReference type="Proteomes" id="UP001498771">
    <property type="component" value="Unassembled WGS sequence"/>
</dbReference>
<dbReference type="Pfam" id="PF04597">
    <property type="entry name" value="Ribophorin_I"/>
    <property type="match status" value="1"/>
</dbReference>
<evidence type="ECO:0000256" key="10">
    <source>
        <dbReference type="RuleBase" id="RU361143"/>
    </source>
</evidence>
<gene>
    <name evidence="11" type="ORF">BZA70DRAFT_291006</name>
</gene>
<evidence type="ECO:0000256" key="6">
    <source>
        <dbReference type="ARBA" id="ARBA00022729"/>
    </source>
</evidence>
<comment type="pathway">
    <text evidence="3 10">Protein modification; protein glycosylation.</text>
</comment>
<organism evidence="11 12">
    <name type="scientific">Myxozyma melibiosi</name>
    <dbReference type="NCBI Taxonomy" id="54550"/>
    <lineage>
        <taxon>Eukaryota</taxon>
        <taxon>Fungi</taxon>
        <taxon>Dikarya</taxon>
        <taxon>Ascomycota</taxon>
        <taxon>Saccharomycotina</taxon>
        <taxon>Lipomycetes</taxon>
        <taxon>Lipomycetales</taxon>
        <taxon>Lipomycetaceae</taxon>
        <taxon>Myxozyma</taxon>
    </lineage>
</organism>
<feature type="signal peptide" evidence="10">
    <location>
        <begin position="1"/>
        <end position="19"/>
    </location>
</feature>
<evidence type="ECO:0000256" key="5">
    <source>
        <dbReference type="ARBA" id="ARBA00022692"/>
    </source>
</evidence>
<dbReference type="GeneID" id="90039773"/>
<feature type="chain" id="PRO_5044952165" description="Dolichyl-diphosphooligosaccharide--protein glycosyltransferase subunit 1" evidence="10">
    <location>
        <begin position="20"/>
        <end position="477"/>
    </location>
</feature>
<dbReference type="PANTHER" id="PTHR21049">
    <property type="entry name" value="RIBOPHORIN I"/>
    <property type="match status" value="1"/>
</dbReference>
<dbReference type="InterPro" id="IPR007676">
    <property type="entry name" value="Ribophorin_I"/>
</dbReference>
<evidence type="ECO:0000256" key="7">
    <source>
        <dbReference type="ARBA" id="ARBA00022824"/>
    </source>
</evidence>
<evidence type="ECO:0000256" key="8">
    <source>
        <dbReference type="ARBA" id="ARBA00022989"/>
    </source>
</evidence>
<comment type="subunit">
    <text evidence="10">Component of the oligosaccharyltransferase (OST) complex.</text>
</comment>
<evidence type="ECO:0000313" key="11">
    <source>
        <dbReference type="EMBL" id="KAK7203925.1"/>
    </source>
</evidence>
<comment type="similarity">
    <text evidence="4 10">Belongs to the OST1 family.</text>
</comment>
<evidence type="ECO:0000256" key="2">
    <source>
        <dbReference type="ARBA" id="ARBA00004115"/>
    </source>
</evidence>
<keyword evidence="12" id="KW-1185">Reference proteome</keyword>
<comment type="subcellular location">
    <subcellularLocation>
        <location evidence="2 10">Endoplasmic reticulum membrane</location>
        <topology evidence="2 10">Single-pass type I membrane protein</topology>
    </subcellularLocation>
</comment>
<dbReference type="PANTHER" id="PTHR21049:SF0">
    <property type="entry name" value="DOLICHYL-DIPHOSPHOOLIGOSACCHARIDE--PROTEIN GLYCOSYLTRANSFERASE SUBUNIT 1"/>
    <property type="match status" value="1"/>
</dbReference>
<evidence type="ECO:0000256" key="9">
    <source>
        <dbReference type="ARBA" id="ARBA00023136"/>
    </source>
</evidence>
<keyword evidence="6 10" id="KW-0732">Signal</keyword>
<keyword evidence="8 10" id="KW-1133">Transmembrane helix</keyword>
<sequence length="477" mass="53684">MRFSIVASALLAYAATVLSAPSPSDFKVVNMLRTVDLMKAYVRDSSSFILENTSSEPKSSFYLAVNSSYFDDDETTPKLAMYEVKLKADDASTTPLEFEIAPEVNEDGMRLVEVALKTPLEVGSSQTIQLVTAVVRELSPIPKKIKQSEPQNLMWEGTKVSYMPYPIVKQRTKVKTADRPPNAYSKHIDDPLVEGTTLTYGPYNDVEPYAYDPILVKYEYNIPVIEVSKLERELWVSHTGGNLATEERYWLKNAGAELKDNFSRIRWQASTMARERTPALRSASVHLRPGVRDVYFTDEIGNVSTSNFRDDPRSPIMEIRPRYPIFGGWNYSFTLGWNHDLGRSLRSLVDSEGETVYVLRVPLIEGLMNVYYNEVEVSVVLPEAAEILSVESTYTDVTEERSLLFSHLDAVGRTVVKLKAKNMIDEQKRSELYVTYTLPSNGQYAKPMLVATALITVFFAVIVLGRIDISIGKTKTA</sequence>
<evidence type="ECO:0000256" key="3">
    <source>
        <dbReference type="ARBA" id="ARBA00004922"/>
    </source>
</evidence>
<evidence type="ECO:0000256" key="1">
    <source>
        <dbReference type="ARBA" id="ARBA00002791"/>
    </source>
</evidence>
<dbReference type="EMBL" id="JBBJBU010000010">
    <property type="protein sequence ID" value="KAK7203925.1"/>
    <property type="molecule type" value="Genomic_DNA"/>
</dbReference>
<protein>
    <recommendedName>
        <fullName evidence="10">Dolichyl-diphosphooligosaccharide--protein glycosyltransferase subunit 1</fullName>
    </recommendedName>
</protein>
<comment type="function">
    <text evidence="1 10">Subunit of the oligosaccharyl transferase (OST) complex that catalyzes the initial transfer of a defined glycan (Glc(3)Man(9)GlcNAc(2) in eukaryotes) from the lipid carrier dolichol-pyrophosphate to an asparagine residue within an Asn-X-Ser/Thr consensus motif in nascent polypeptide chains, the first step in protein N-glycosylation. N-glycosylation occurs cotranslationally and the complex associates with the Sec61 complex at the channel-forming translocon complex that mediates protein translocation across the endoplasmic reticulum (ER). All subunits are required for a maximal enzyme activity.</text>
</comment>
<reference evidence="11 12" key="1">
    <citation type="submission" date="2024-03" db="EMBL/GenBank/DDBJ databases">
        <title>Genome-scale model development and genomic sequencing of the oleaginous clade Lipomyces.</title>
        <authorList>
            <consortium name="Lawrence Berkeley National Laboratory"/>
            <person name="Czajka J.J."/>
            <person name="Han Y."/>
            <person name="Kim J."/>
            <person name="Mondo S.J."/>
            <person name="Hofstad B.A."/>
            <person name="Robles A."/>
            <person name="Haridas S."/>
            <person name="Riley R."/>
            <person name="LaButti K."/>
            <person name="Pangilinan J."/>
            <person name="Andreopoulos W."/>
            <person name="Lipzen A."/>
            <person name="Yan J."/>
            <person name="Wang M."/>
            <person name="Ng V."/>
            <person name="Grigoriev I.V."/>
            <person name="Spatafora J.W."/>
            <person name="Magnuson J.K."/>
            <person name="Baker S.E."/>
            <person name="Pomraning K.R."/>
        </authorList>
    </citation>
    <scope>NUCLEOTIDE SEQUENCE [LARGE SCALE GENOMIC DNA]</scope>
    <source>
        <strain evidence="11 12">Phaff 52-87</strain>
    </source>
</reference>
<keyword evidence="9 10" id="KW-0472">Membrane</keyword>